<comment type="caution">
    <text evidence="3">The sequence shown here is derived from an EMBL/GenBank/DDBJ whole genome shotgun (WGS) entry which is preliminary data.</text>
</comment>
<dbReference type="Pfam" id="PF18895">
    <property type="entry name" value="T4SS_pilin"/>
    <property type="match status" value="1"/>
</dbReference>
<evidence type="ECO:0000256" key="1">
    <source>
        <dbReference type="SAM" id="Phobius"/>
    </source>
</evidence>
<feature type="signal peptide" evidence="2">
    <location>
        <begin position="1"/>
        <end position="20"/>
    </location>
</feature>
<protein>
    <submittedName>
        <fullName evidence="3">Uncharacterized protein</fullName>
    </submittedName>
</protein>
<dbReference type="AlphaFoldDB" id="A0A0G1UZ78"/>
<dbReference type="Gene3D" id="1.20.1070.10">
    <property type="entry name" value="Rhodopsin 7-helix transmembrane proteins"/>
    <property type="match status" value="1"/>
</dbReference>
<feature type="transmembrane region" description="Helical" evidence="1">
    <location>
        <begin position="96"/>
        <end position="119"/>
    </location>
</feature>
<reference evidence="3 4" key="1">
    <citation type="journal article" date="2015" name="Nature">
        <title>rRNA introns, odd ribosomes, and small enigmatic genomes across a large radiation of phyla.</title>
        <authorList>
            <person name="Brown C.T."/>
            <person name="Hug L.A."/>
            <person name="Thomas B.C."/>
            <person name="Sharon I."/>
            <person name="Castelle C.J."/>
            <person name="Singh A."/>
            <person name="Wilkins M.J."/>
            <person name="Williams K.H."/>
            <person name="Banfield J.F."/>
        </authorList>
    </citation>
    <scope>NUCLEOTIDE SEQUENCE [LARGE SCALE GENOMIC DNA]</scope>
</reference>
<dbReference type="Proteomes" id="UP000034600">
    <property type="component" value="Unassembled WGS sequence"/>
</dbReference>
<proteinExistence type="predicted"/>
<organism evidence="3 4">
    <name type="scientific">Candidatus Jorgensenbacteria bacterium GW2011_GWC1_48_8</name>
    <dbReference type="NCBI Taxonomy" id="1618666"/>
    <lineage>
        <taxon>Bacteria</taxon>
        <taxon>Candidatus Joergenseniibacteriota</taxon>
    </lineage>
</organism>
<keyword evidence="1" id="KW-0472">Membrane</keyword>
<keyword evidence="1" id="KW-1133">Transmembrane helix</keyword>
<sequence>MKKFLFSIFYFLLSGATVFAQGFIWEGTGEGGDKTCNVVGPCDFCDALIATQNIIQFLFQIAIPITVAMIAYGAIRMMISAASEEQVRNARHIMTSAVVGLVIALSAWVIVNTVLHVLAKDATVEVWNEITCNR</sequence>
<evidence type="ECO:0000256" key="2">
    <source>
        <dbReference type="SAM" id="SignalP"/>
    </source>
</evidence>
<feature type="transmembrane region" description="Helical" evidence="1">
    <location>
        <begin position="54"/>
        <end position="75"/>
    </location>
</feature>
<dbReference type="InterPro" id="IPR043993">
    <property type="entry name" value="T4SS_pilin"/>
</dbReference>
<dbReference type="EMBL" id="LCPO01000001">
    <property type="protein sequence ID" value="KKU99376.1"/>
    <property type="molecule type" value="Genomic_DNA"/>
</dbReference>
<keyword evidence="1" id="KW-0812">Transmembrane</keyword>
<evidence type="ECO:0000313" key="3">
    <source>
        <dbReference type="EMBL" id="KKU99376.1"/>
    </source>
</evidence>
<name>A0A0G1UZ78_9BACT</name>
<keyword evidence="2" id="KW-0732">Signal</keyword>
<feature type="chain" id="PRO_5002540167" evidence="2">
    <location>
        <begin position="21"/>
        <end position="134"/>
    </location>
</feature>
<gene>
    <name evidence="3" type="ORF">UY32_C0001G0011</name>
</gene>
<evidence type="ECO:0000313" key="4">
    <source>
        <dbReference type="Proteomes" id="UP000034600"/>
    </source>
</evidence>
<accession>A0A0G1UZ78</accession>